<evidence type="ECO:0000313" key="3">
    <source>
        <dbReference type="Proteomes" id="UP000807785"/>
    </source>
</evidence>
<dbReference type="AlphaFoldDB" id="A0A9D7E4C0"/>
<feature type="domain" description="Nucleotidyltransferase-like" evidence="1">
    <location>
        <begin position="78"/>
        <end position="284"/>
    </location>
</feature>
<evidence type="ECO:0000259" key="1">
    <source>
        <dbReference type="Pfam" id="PF12281"/>
    </source>
</evidence>
<name>A0A9D7E4C0_9PROT</name>
<gene>
    <name evidence="2" type="ORF">IPH26_11620</name>
</gene>
<accession>A0A9D7E4C0</accession>
<reference evidence="2" key="1">
    <citation type="submission" date="2020-10" db="EMBL/GenBank/DDBJ databases">
        <title>Connecting structure to function with the recovery of over 1000 high-quality activated sludge metagenome-assembled genomes encoding full-length rRNA genes using long-read sequencing.</title>
        <authorList>
            <person name="Singleton C.M."/>
            <person name="Petriglieri F."/>
            <person name="Kristensen J.M."/>
            <person name="Kirkegaard R.H."/>
            <person name="Michaelsen T.Y."/>
            <person name="Andersen M.H."/>
            <person name="Karst S.M."/>
            <person name="Dueholm M.S."/>
            <person name="Nielsen P.H."/>
            <person name="Albertsen M."/>
        </authorList>
    </citation>
    <scope>NUCLEOTIDE SEQUENCE</scope>
    <source>
        <strain evidence="2">Bjer_18-Q3-R1-45_BAT3C.347</strain>
    </source>
</reference>
<organism evidence="2 3">
    <name type="scientific">Candidatus Methylophosphatis roskildensis</name>
    <dbReference type="NCBI Taxonomy" id="2899263"/>
    <lineage>
        <taxon>Bacteria</taxon>
        <taxon>Pseudomonadati</taxon>
        <taxon>Pseudomonadota</taxon>
        <taxon>Betaproteobacteria</taxon>
        <taxon>Nitrosomonadales</taxon>
        <taxon>Sterolibacteriaceae</taxon>
        <taxon>Candidatus Methylophosphatis</taxon>
    </lineage>
</organism>
<evidence type="ECO:0000313" key="2">
    <source>
        <dbReference type="EMBL" id="MBK6973551.1"/>
    </source>
</evidence>
<protein>
    <submittedName>
        <fullName evidence="2">Nucleotidyltransferase domain-containing protein</fullName>
    </submittedName>
</protein>
<proteinExistence type="predicted"/>
<dbReference type="InterPro" id="IPR058575">
    <property type="entry name" value="NTP_transf_8_dom"/>
</dbReference>
<dbReference type="Pfam" id="PF12281">
    <property type="entry name" value="NTP_transf_8"/>
    <property type="match status" value="1"/>
</dbReference>
<dbReference type="EMBL" id="JADJEV010000003">
    <property type="protein sequence ID" value="MBK6973551.1"/>
    <property type="molecule type" value="Genomic_DNA"/>
</dbReference>
<dbReference type="Proteomes" id="UP000807785">
    <property type="component" value="Unassembled WGS sequence"/>
</dbReference>
<sequence>MADLSGSFAAKTVRGHAYWYFQYTEPSGKLRQVYVGPDNDAVRALVAQKAQPSPRESLEPLARSAAVLGCAEILPRHLRVIARLGEYGFFKAGGVLVGTHGFLALGNLLGVRWVDASRTQDVDFARAGRNLAIALPGNFELNTDAAIQSLEMGLLPIAGLAGKAGATYLSPREPEFRLDFLTPRHRGGDAPFEHAQLGVVLQPLKFMEFALENIQQAVLFSAGKTVVVSLPHPARYALHKLIVYGERKGAFAAKSNKDLVQAGLLLTRLKETRSWEVDEAWTDLIDRGKGWATRVSRGRKALATAFPELGVLEWLVL</sequence>
<comment type="caution">
    <text evidence="2">The sequence shown here is derived from an EMBL/GenBank/DDBJ whole genome shotgun (WGS) entry which is preliminary data.</text>
</comment>